<keyword evidence="2" id="KW-1185">Reference proteome</keyword>
<sequence>MKYIVIIFSILLSVNTFGQVRKKIKPPVESDVKSNKFGRISNINFSTRIKKYPFNKAVQIQLVSFEDPTGGGQRDSTKKIIYNQNMPKSYFAVCINPFKEIKTLNYIQVDKLTDILFNYGPLGENHICSFGACYSPHNAILFLDENGKVFDFIEICFHCLHMYSFSKKLDVENECDHTINMISEFFKVSGIKYGVVDEVKK</sequence>
<gene>
    <name evidence="1" type="ORF">EZ428_03075</name>
</gene>
<dbReference type="Proteomes" id="UP000292884">
    <property type="component" value="Unassembled WGS sequence"/>
</dbReference>
<accession>A0A4R0N1T0</accession>
<reference evidence="1 2" key="1">
    <citation type="submission" date="2019-02" db="EMBL/GenBank/DDBJ databases">
        <title>Pedobacter sp. RP-1-13 sp. nov., isolated from Arctic soil.</title>
        <authorList>
            <person name="Dahal R.H."/>
        </authorList>
    </citation>
    <scope>NUCLEOTIDE SEQUENCE [LARGE SCALE GENOMIC DNA]</scope>
    <source>
        <strain evidence="1 2">RP-1-13</strain>
    </source>
</reference>
<proteinExistence type="predicted"/>
<dbReference type="AlphaFoldDB" id="A0A4R0N1T0"/>
<evidence type="ECO:0000313" key="1">
    <source>
        <dbReference type="EMBL" id="TCC93769.1"/>
    </source>
</evidence>
<dbReference type="RefSeq" id="WP_131551635.1">
    <property type="nucleotide sequence ID" value="NZ_SJSK01000001.1"/>
</dbReference>
<dbReference type="OrthoDB" id="656959at2"/>
<evidence type="ECO:0000313" key="2">
    <source>
        <dbReference type="Proteomes" id="UP000292884"/>
    </source>
</evidence>
<organism evidence="1 2">
    <name type="scientific">Pedobacter frigiditerrae</name>
    <dbReference type="NCBI Taxonomy" id="2530452"/>
    <lineage>
        <taxon>Bacteria</taxon>
        <taxon>Pseudomonadati</taxon>
        <taxon>Bacteroidota</taxon>
        <taxon>Sphingobacteriia</taxon>
        <taxon>Sphingobacteriales</taxon>
        <taxon>Sphingobacteriaceae</taxon>
        <taxon>Pedobacter</taxon>
    </lineage>
</organism>
<protein>
    <submittedName>
        <fullName evidence="1">Uncharacterized protein</fullName>
    </submittedName>
</protein>
<dbReference type="EMBL" id="SJSK01000001">
    <property type="protein sequence ID" value="TCC93769.1"/>
    <property type="molecule type" value="Genomic_DNA"/>
</dbReference>
<name>A0A4R0N1T0_9SPHI</name>
<comment type="caution">
    <text evidence="1">The sequence shown here is derived from an EMBL/GenBank/DDBJ whole genome shotgun (WGS) entry which is preliminary data.</text>
</comment>